<accession>A0A6J5UGV4</accession>
<gene>
    <name evidence="5" type="ORF">CURHAP_LOCUS24672</name>
</gene>
<evidence type="ECO:0000313" key="6">
    <source>
        <dbReference type="Proteomes" id="UP000507222"/>
    </source>
</evidence>
<organism evidence="5 6">
    <name type="scientific">Prunus armeniaca</name>
    <name type="common">Apricot</name>
    <name type="synonym">Armeniaca vulgaris</name>
    <dbReference type="NCBI Taxonomy" id="36596"/>
    <lineage>
        <taxon>Eukaryota</taxon>
        <taxon>Viridiplantae</taxon>
        <taxon>Streptophyta</taxon>
        <taxon>Embryophyta</taxon>
        <taxon>Tracheophyta</taxon>
        <taxon>Spermatophyta</taxon>
        <taxon>Magnoliopsida</taxon>
        <taxon>eudicotyledons</taxon>
        <taxon>Gunneridae</taxon>
        <taxon>Pentapetalae</taxon>
        <taxon>rosids</taxon>
        <taxon>fabids</taxon>
        <taxon>Rosales</taxon>
        <taxon>Rosaceae</taxon>
        <taxon>Amygdaloideae</taxon>
        <taxon>Amygdaleae</taxon>
        <taxon>Prunus</taxon>
    </lineage>
</organism>
<dbReference type="EMBL" id="CAEKDK010000004">
    <property type="protein sequence ID" value="CAB4275740.1"/>
    <property type="molecule type" value="Genomic_DNA"/>
</dbReference>
<comment type="similarity">
    <text evidence="1">Belongs to the STIG1 family.</text>
</comment>
<proteinExistence type="inferred from homology"/>
<protein>
    <recommendedName>
        <fullName evidence="7">Stigma-specific STIG1-like protein 1</fullName>
    </recommendedName>
</protein>
<evidence type="ECO:0000313" key="5">
    <source>
        <dbReference type="EMBL" id="CAB4275740.1"/>
    </source>
</evidence>
<dbReference type="PANTHER" id="PTHR33227">
    <property type="entry name" value="STIGMA-SPECIFIC STIG1-LIKE PROTEIN 3"/>
    <property type="match status" value="1"/>
</dbReference>
<evidence type="ECO:0000256" key="3">
    <source>
        <dbReference type="SAM" id="MobiDB-lite"/>
    </source>
</evidence>
<evidence type="ECO:0000256" key="2">
    <source>
        <dbReference type="ARBA" id="ARBA00022729"/>
    </source>
</evidence>
<dbReference type="PANTHER" id="PTHR33227:SF21">
    <property type="entry name" value="F12F1.21 PROTEIN"/>
    <property type="match status" value="1"/>
</dbReference>
<feature type="signal peptide" evidence="4">
    <location>
        <begin position="1"/>
        <end position="23"/>
    </location>
</feature>
<keyword evidence="2 4" id="KW-0732">Signal</keyword>
<evidence type="ECO:0000256" key="1">
    <source>
        <dbReference type="ARBA" id="ARBA00006010"/>
    </source>
</evidence>
<feature type="chain" id="PRO_5026817023" description="Stigma-specific STIG1-like protein 1" evidence="4">
    <location>
        <begin position="24"/>
        <end position="233"/>
    </location>
</feature>
<dbReference type="Proteomes" id="UP000507222">
    <property type="component" value="Unassembled WGS sequence"/>
</dbReference>
<dbReference type="AlphaFoldDB" id="A0A6J5UGV4"/>
<evidence type="ECO:0000256" key="4">
    <source>
        <dbReference type="SAM" id="SignalP"/>
    </source>
</evidence>
<sequence length="233" mass="24741">MKGFKVFLILAVLIASAITTLSAMPDEEESFFNEENNTDAKDETKNQFGKSTSLRSRLLAYGPPATTCDKNPKVCQASGSAGPDCCNKKCVDTNTDRANCGKCGRKCNYSEICCKGKCVDPNSDNENCGSCNNTCKKGTSSMLIMALAITLSTTVPNQREAFFRPGSSTSRFLASQLSPGRGGCDQNPLACKATEGSAGPDCCSKKCVDLTYPTVVLVGRDASAQRYAATLIV</sequence>
<dbReference type="Pfam" id="PF04885">
    <property type="entry name" value="Stig1"/>
    <property type="match status" value="1"/>
</dbReference>
<name>A0A6J5UGV4_PRUAR</name>
<dbReference type="InterPro" id="IPR006969">
    <property type="entry name" value="Stig-like"/>
</dbReference>
<reference evidence="5 6" key="1">
    <citation type="submission" date="2020-05" db="EMBL/GenBank/DDBJ databases">
        <authorList>
            <person name="Campoy J."/>
            <person name="Schneeberger K."/>
            <person name="Spophaly S."/>
        </authorList>
    </citation>
    <scope>NUCLEOTIDE SEQUENCE [LARGE SCALE GENOMIC DNA]</scope>
    <source>
        <strain evidence="5">PruArmRojPasFocal</strain>
    </source>
</reference>
<feature type="region of interest" description="Disordered" evidence="3">
    <location>
        <begin position="29"/>
        <end position="53"/>
    </location>
</feature>
<evidence type="ECO:0008006" key="7">
    <source>
        <dbReference type="Google" id="ProtNLM"/>
    </source>
</evidence>